<gene>
    <name evidence="1" type="ORF">K3G42_018570</name>
</gene>
<proteinExistence type="predicted"/>
<evidence type="ECO:0000313" key="2">
    <source>
        <dbReference type="Proteomes" id="UP000827872"/>
    </source>
</evidence>
<name>A0ACB8F024_9SAUR</name>
<organism evidence="1 2">
    <name type="scientific">Sphaerodactylus townsendi</name>
    <dbReference type="NCBI Taxonomy" id="933632"/>
    <lineage>
        <taxon>Eukaryota</taxon>
        <taxon>Metazoa</taxon>
        <taxon>Chordata</taxon>
        <taxon>Craniata</taxon>
        <taxon>Vertebrata</taxon>
        <taxon>Euteleostomi</taxon>
        <taxon>Lepidosauria</taxon>
        <taxon>Squamata</taxon>
        <taxon>Bifurcata</taxon>
        <taxon>Gekkota</taxon>
        <taxon>Sphaerodactylidae</taxon>
        <taxon>Sphaerodactylus</taxon>
    </lineage>
</organism>
<evidence type="ECO:0000313" key="1">
    <source>
        <dbReference type="EMBL" id="KAH7998628.1"/>
    </source>
</evidence>
<sequence length="2401" mass="261733">MFQDGAPQTGGGLRRCPWALLRGPRGADSVWEGKHCLQPLVFDFLPVDHAASTTSSAHRGRQAPKCSLVSNVPRGNPSAPQGFSPVTFPPPAAVCPPCLRPGDSSHELQPSLPAPISQSGSNGTFSAVVAPVSSVPAHIANNSTEMHPNLEHNGRNPLGQSHPVGITLENSVGGHQGLPSVPDRPLSEQEVSRNPPNPSLPAFTFAQQIGTQWKPAQDNLQPQGQTCSPYPEPPSQNAFYHVTQSASRISQPSPHTVPQQSSPQHSVVQNAMQVPLMFDASAMICTQSSTQNTTWQSTGVANPWPGQFPQEHFYLQPLESSCDAGRPTIQENNPSVQFQDAYEAGSGHYAADVDSGMISMFFKGDEAENEEILSSEKNSEATNVDFETFQQAVGHTYYQPLHAQQILAAAFPQSHNLNISTETVQKGMDVQHSPRVTCQPHDIQGSKNMAYVSEVKAGPPKVQGHVGSQYENVENLEYIQNQEVLPSEAQTQNGSSPGAASDSCRYASLAPLHPNNSIAIHAEGGPNLEAPDSVPPPVRPESSSSSYSNRSHRSLPSSTRPRELGTFIQQESGKPAEDSAAGFFKQVDSSPLEGDSSEQNQGTRFHSSLPQMPTPSPPKPMGVFQTSANSSFEPVRSHGFGVKPLEVDEAKMMVELRENCPNPKNTKKSAAIPVISPGNLEQPPDNLETIFMSPETHPLPLTIAGDAGNGLWPLVGSEMENTQSVPEKKPPSRAQGITKKCESPATTLWAPNELPNFGGNVLLAPAAPAVYVPAKQTVQVVQPPDEGLAGEQPSKPGLVLPTSQSGNTSSENLENPPKTSDFEALPSQASSGYASLLSSPPTEALQNQPVLIAQPNQSCSLTQPVNFCLVNQLSRNENNYLAKDPRISSKPLLAVHSSSNPSGDNAPVFISQTSPVSASNNPNLLKDPPSSSEMTSNKSANFLEQSAFQVPLNLTSEGQQAASFEGVPPEFTNKAGMNPSCSSGNASLASASAAGTTVPPNSNPTRSQNGSKGQEPTRALDFTVAKTLEQGNLASCTQVQTQLLFGGPGKPQPACLARQVEPQVDSQLHFYTQVMQGVQSPAPLQQQIQTATALQVLPSRHSSVPPESSPAQAATNRSCLAGAVEESSAHLSTSHDQVFANNRQATLAQPLSAAATTSLPSALTSIGSSQPTGARSDQDQQHPPPSQTVPGPPANPYYYYRHSYDSYPSQYQQPYPPTNPRTSQMYYQEDAYGQYDRAFWQYDSTDYRDPGSYRYTEPERPSSRASHTSDRPSSRQGYSDDYYNPKGGWSNYYAEYYANPYDYEDPGRWSRYRSAYDARLRDSRSYDQRLWYDSEQNPYPKREAYPYENSHEDHWRYDPRFAGSFEDDLEPRRDPYGDELDRRSIHSEHSGHSLRSSHSRQSSFSSRSQQSQLYRSNHDLTASAYEAAHQPASLHAEYSYGGYSSFDSQAPFADYGYPAKSAWPAAEQVPSRPLTPEKFSVPHVCARFGPGGYLMKVLPNLPSEGQPALVEISSLEVTLQHSSEQEEMRAFPGPLTKDDTHKVDVINFAQNKAMRCCQNEALIDRESARLLWDFIVLLCRQNGTVVGTDIAELLLQDHKTVWLPGKSPNEANLIDFTNEAVEQVEEESGEAQLSFLTDSLIATIDSLEKETERFRELLLYGRKKDALESAMKHGLWGHALLLASKMDSRTHARVMTRFANSLPANDPLQTVYQLMSGRMPAASTCCGDEKWGDWRPHLAMVLSNLTYNMDVELRTITTMGDTLASKGLLDAAHFCYLMAQVGFGIYMKKTAKLVLIGSNHSLPLLKFATNEAIQRTEAYEYAQSLGTSACCLPNFQVFKFIYACRLAEMGLAAQAFHYCEVISKAVLQSPCSYSPVLISQLIQISSQLRLFDPQLKEKPEQELFVEPGWLVQLRNLDGQIREGTVAYNTDRSTPQQYVCNTPSSELDRVGQHEEMGAGQEMTIGSGNTLLASLLPTVAHPMQNIQLMPSAPPNILEGSAALASPSRPEALGAVGLGSPFPNACGAEQIAPSQETAAPPVSPAQINPETVLQGSPHESPVWKAGPDPRDDDFYGKMETMGSGRQSRSASQSSAHMSFGRRSRTTSESSVHSIGQERPNSLAQQPSLPRLPIPEEKRTKKESAPQKRGGTWFDWLMRKGKNEAHLPDDKNKSIVWDEKKQRWVNLDEPEEESKPPPPPPTEFPKVPQAPSSGHGGPPSGPVNIFSRRAAGNRGRYVDVLNPSGAKPAGAVPAPPDLFAPLAPMPIPANVFVPNPALEEQQPLEGQGAEEQMASGNQTAPEIGDERPVSWGMADVPHEWRWKILLGGSVKRIPLVPKEGTSGPELVPQQDLPLEKTFVMSHYLKTFSPLLCRFVFVPWFSSPHNHQANPFFSIVFKFCCPATWL</sequence>
<dbReference type="EMBL" id="CM037625">
    <property type="protein sequence ID" value="KAH7998628.1"/>
    <property type="molecule type" value="Genomic_DNA"/>
</dbReference>
<comment type="caution">
    <text evidence="1">The sequence shown here is derived from an EMBL/GenBank/DDBJ whole genome shotgun (WGS) entry which is preliminary data.</text>
</comment>
<protein>
    <submittedName>
        <fullName evidence="1">Uncharacterized protein</fullName>
    </submittedName>
</protein>
<dbReference type="Proteomes" id="UP000827872">
    <property type="component" value="Linkage Group LG12"/>
</dbReference>
<keyword evidence="2" id="KW-1185">Reference proteome</keyword>
<reference evidence="1" key="1">
    <citation type="submission" date="2021-08" db="EMBL/GenBank/DDBJ databases">
        <title>The first chromosome-level gecko genome reveals the dynamic sex chromosomes of Neotropical dwarf geckos (Sphaerodactylidae: Sphaerodactylus).</title>
        <authorList>
            <person name="Pinto B.J."/>
            <person name="Keating S.E."/>
            <person name="Gamble T."/>
        </authorList>
    </citation>
    <scope>NUCLEOTIDE SEQUENCE</scope>
    <source>
        <strain evidence="1">TG3544</strain>
    </source>
</reference>
<accession>A0ACB8F024</accession>